<protein>
    <submittedName>
        <fullName evidence="1">Uncharacterized protein</fullName>
    </submittedName>
</protein>
<gene>
    <name evidence="1" type="ORF">OPT61_g4162</name>
</gene>
<organism evidence="1 2">
    <name type="scientific">Boeremia exigua</name>
    <dbReference type="NCBI Taxonomy" id="749465"/>
    <lineage>
        <taxon>Eukaryota</taxon>
        <taxon>Fungi</taxon>
        <taxon>Dikarya</taxon>
        <taxon>Ascomycota</taxon>
        <taxon>Pezizomycotina</taxon>
        <taxon>Dothideomycetes</taxon>
        <taxon>Pleosporomycetidae</taxon>
        <taxon>Pleosporales</taxon>
        <taxon>Pleosporineae</taxon>
        <taxon>Didymellaceae</taxon>
        <taxon>Boeremia</taxon>
    </lineage>
</organism>
<evidence type="ECO:0000313" key="2">
    <source>
        <dbReference type="Proteomes" id="UP001153331"/>
    </source>
</evidence>
<comment type="caution">
    <text evidence="1">The sequence shown here is derived from an EMBL/GenBank/DDBJ whole genome shotgun (WGS) entry which is preliminary data.</text>
</comment>
<accession>A0ACC2IF92</accession>
<keyword evidence="2" id="KW-1185">Reference proteome</keyword>
<name>A0ACC2IF92_9PLEO</name>
<proteinExistence type="predicted"/>
<dbReference type="Proteomes" id="UP001153331">
    <property type="component" value="Unassembled WGS sequence"/>
</dbReference>
<reference evidence="1" key="1">
    <citation type="submission" date="2022-11" db="EMBL/GenBank/DDBJ databases">
        <title>Genome Sequence of Boeremia exigua.</title>
        <authorList>
            <person name="Buettner E."/>
        </authorList>
    </citation>
    <scope>NUCLEOTIDE SEQUENCE</scope>
    <source>
        <strain evidence="1">CU02</strain>
    </source>
</reference>
<evidence type="ECO:0000313" key="1">
    <source>
        <dbReference type="EMBL" id="KAJ8113797.1"/>
    </source>
</evidence>
<dbReference type="EMBL" id="JAPHNI010000230">
    <property type="protein sequence ID" value="KAJ8113797.1"/>
    <property type="molecule type" value="Genomic_DNA"/>
</dbReference>
<sequence>MVAAASQKCYGLTGTELDDTFRPCNTTTKHSGCCATNRSTGADICLDNGLCMATRNEYMGTLWQTGCTDSTGKATQCPQLCPGKNNDFDGLDPVPAWNIQTCDFGTYCCRAINDRRNCCNNSTAPRVTTTSIGAFQIETVTAVSSVTSTAASSLATASDLPSDLEATLEPNQDFCKNEKHKTAVVGGALGGVLGAVVVGLVGLVFWMSKREQRQRKLKEHYEEQFSQTWAYRKAMAASTTSMRTDAHEEFMGKSTLPNLASSIREQSQCAVMEKDAESGRSGRISHFTRVFHQGALNDEIIDFAYKGSGTEEDPFLVTWIENDPVNPMNYSTTLKWSITMLVAIATLAVAFVSSAFSGGIAQVIQEFGSSQIIATLGISLFVLGFAIGPLFWAPLSELYGRQYLFFGTYMLLTIFNAGAAGSQNIQTLIILRFLAGAFGSSPLTNAGGVIADMFPASHRGLATSIFAAAPFLGPVIGPIVGGFVGQSIGWRWIEGVMAIFTGVLWLICAFFVPETYAPVLLRKRAAALSKQTGQVYRSKTDVTQGTKSVGAAFKIAIIRPWILLFREPIVLLLSIYMAVIYGTLYMLFGAFPIVFQQGRGWSQGIGGLAFIGVAVGMIAAVIYSIWDNKRYNRAIAASPSGIAPPEARLPPALVGSVAMPIGLFWFAWTNSPSIHWIVSIMAGAPFGFGMVLVFLSIMNYLIDSYLIYAASVLAANSVLRSLFGAAFPLFTSYMYADLGIHWASSIPAFLALACVPFPFLFYKYGAAIRQRCKFAAEATAFLEKMQQTG</sequence>